<reference evidence="2 4" key="1">
    <citation type="submission" date="2023-05" db="EMBL/GenBank/DDBJ databases">
        <title>Metabolic capabilities are highly conserved among human nasal-associated Corynebacterium species in pangenomic analyses.</title>
        <authorList>
            <person name="Tran T.H."/>
            <person name="Roberts A.Q."/>
            <person name="Escapa I.F."/>
            <person name="Gao W."/>
            <person name="Conlan S."/>
            <person name="Kong H."/>
            <person name="Segre J.A."/>
            <person name="Kelly M.S."/>
            <person name="Lemon K.P."/>
        </authorList>
    </citation>
    <scope>NUCLEOTIDE SEQUENCE</scope>
    <source>
        <strain evidence="2">KPL2654</strain>
        <strain evidence="1 4">KPL2811</strain>
    </source>
</reference>
<protein>
    <submittedName>
        <fullName evidence="2">Uncharacterized protein</fullName>
    </submittedName>
</protein>
<dbReference type="EMBL" id="JASNVP010000001">
    <property type="protein sequence ID" value="MDK4325153.1"/>
    <property type="molecule type" value="Genomic_DNA"/>
</dbReference>
<organism evidence="2 3">
    <name type="scientific">Corynebacterium propinquum</name>
    <dbReference type="NCBI Taxonomy" id="43769"/>
    <lineage>
        <taxon>Bacteria</taxon>
        <taxon>Bacillati</taxon>
        <taxon>Actinomycetota</taxon>
        <taxon>Actinomycetes</taxon>
        <taxon>Mycobacteriales</taxon>
        <taxon>Corynebacteriaceae</taxon>
        <taxon>Corynebacterium</taxon>
    </lineage>
</organism>
<evidence type="ECO:0000313" key="3">
    <source>
        <dbReference type="Proteomes" id="UP001226160"/>
    </source>
</evidence>
<gene>
    <name evidence="1" type="ORF">QPX45_05735</name>
    <name evidence="2" type="ORF">QPX54_01285</name>
</gene>
<dbReference type="Proteomes" id="UP001226160">
    <property type="component" value="Unassembled WGS sequence"/>
</dbReference>
<keyword evidence="4" id="KW-1185">Reference proteome</keyword>
<sequence length="40" mass="4369">MNTLVETSSNFVAMSVNFKDIFGAFKNIVEGFEGLAKLAK</sequence>
<proteinExistence type="predicted"/>
<dbReference type="RefSeq" id="WP_018120779.1">
    <property type="nucleotide sequence ID" value="NZ_CABIYR010000001.1"/>
</dbReference>
<accession>A0AAP4BSM0</accession>
<evidence type="ECO:0000313" key="4">
    <source>
        <dbReference type="Proteomes" id="UP001243856"/>
    </source>
</evidence>
<name>A0AAP4BSM0_9CORY</name>
<dbReference type="Proteomes" id="UP001243856">
    <property type="component" value="Unassembled WGS sequence"/>
</dbReference>
<dbReference type="EMBL" id="JASNVK010000008">
    <property type="protein sequence ID" value="MDK4300753.1"/>
    <property type="molecule type" value="Genomic_DNA"/>
</dbReference>
<comment type="caution">
    <text evidence="2">The sequence shown here is derived from an EMBL/GenBank/DDBJ whole genome shotgun (WGS) entry which is preliminary data.</text>
</comment>
<dbReference type="GeneID" id="77083174"/>
<dbReference type="AlphaFoldDB" id="A0AAP4BSM0"/>
<evidence type="ECO:0000313" key="1">
    <source>
        <dbReference type="EMBL" id="MDK4300753.1"/>
    </source>
</evidence>
<evidence type="ECO:0000313" key="2">
    <source>
        <dbReference type="EMBL" id="MDK4325153.1"/>
    </source>
</evidence>